<evidence type="ECO:0000256" key="1">
    <source>
        <dbReference type="SAM" id="MobiDB-lite"/>
    </source>
</evidence>
<dbReference type="PROSITE" id="PS50013">
    <property type="entry name" value="CHROMO_2"/>
    <property type="match status" value="1"/>
</dbReference>
<dbReference type="SUPFAM" id="SSF54160">
    <property type="entry name" value="Chromo domain-like"/>
    <property type="match status" value="1"/>
</dbReference>
<protein>
    <recommendedName>
        <fullName evidence="2">Chromo domain-containing protein</fullName>
    </recommendedName>
</protein>
<dbReference type="RefSeq" id="XP_008904364.1">
    <property type="nucleotide sequence ID" value="XM_008906116.1"/>
</dbReference>
<evidence type="ECO:0000313" key="4">
    <source>
        <dbReference type="EMBL" id="ETN10603.1"/>
    </source>
</evidence>
<evidence type="ECO:0000259" key="2">
    <source>
        <dbReference type="PROSITE" id="PS50013"/>
    </source>
</evidence>
<reference evidence="4 6" key="2">
    <citation type="submission" date="2013-11" db="EMBL/GenBank/DDBJ databases">
        <title>The Genome Sequence of Phytophthora parasitica INRA-310.</title>
        <authorList>
            <consortium name="The Broad Institute Genomics Platform"/>
            <person name="Russ C."/>
            <person name="Tyler B."/>
            <person name="Panabieres F."/>
            <person name="Shan W."/>
            <person name="Tripathy S."/>
            <person name="Grunwald N."/>
            <person name="Machado M."/>
            <person name="Johnson C.S."/>
            <person name="Arredondo F."/>
            <person name="Hong C."/>
            <person name="Coffey M."/>
            <person name="Young S.K."/>
            <person name="Zeng Q."/>
            <person name="Gargeya S."/>
            <person name="Fitzgerald M."/>
            <person name="Abouelleil A."/>
            <person name="Alvarado L."/>
            <person name="Chapman S.B."/>
            <person name="Gainer-Dewar J."/>
            <person name="Goldberg J."/>
            <person name="Griggs A."/>
            <person name="Gujja S."/>
            <person name="Hansen M."/>
            <person name="Howarth C."/>
            <person name="Imamovic A."/>
            <person name="Ireland A."/>
            <person name="Larimer J."/>
            <person name="McCowan C."/>
            <person name="Murphy C."/>
            <person name="Pearson M."/>
            <person name="Poon T.W."/>
            <person name="Priest M."/>
            <person name="Roberts A."/>
            <person name="Saif S."/>
            <person name="Shea T."/>
            <person name="Sykes S."/>
            <person name="Wortman J."/>
            <person name="Nusbaum C."/>
            <person name="Birren B."/>
        </authorList>
    </citation>
    <scope>NUCLEOTIDE SEQUENCE [LARGE SCALE GENOMIC DNA]</scope>
    <source>
        <strain evidence="4 6">INRA-310</strain>
    </source>
</reference>
<dbReference type="AlphaFoldDB" id="W2QBN8"/>
<feature type="domain" description="Chromo" evidence="2">
    <location>
        <begin position="69"/>
        <end position="104"/>
    </location>
</feature>
<organism evidence="4 6">
    <name type="scientific">Phytophthora nicotianae (strain INRA-310)</name>
    <name type="common">Phytophthora parasitica</name>
    <dbReference type="NCBI Taxonomy" id="761204"/>
    <lineage>
        <taxon>Eukaryota</taxon>
        <taxon>Sar</taxon>
        <taxon>Stramenopiles</taxon>
        <taxon>Oomycota</taxon>
        <taxon>Peronosporomycetes</taxon>
        <taxon>Peronosporales</taxon>
        <taxon>Peronosporaceae</taxon>
        <taxon>Phytophthora</taxon>
    </lineage>
</organism>
<name>W2QBN8_PHYN3</name>
<dbReference type="EMBL" id="KI669569">
    <property type="protein sequence ID" value="ETN16053.1"/>
    <property type="molecule type" value="Genomic_DNA"/>
</dbReference>
<dbReference type="GeneID" id="20186978"/>
<dbReference type="VEuPathDB" id="FungiDB:PPTG_06283"/>
<evidence type="ECO:0000313" key="5">
    <source>
        <dbReference type="EMBL" id="ETN16053.1"/>
    </source>
</evidence>
<dbReference type="EMBL" id="KI669582">
    <property type="protein sequence ID" value="ETN10603.1"/>
    <property type="molecule type" value="Genomic_DNA"/>
</dbReference>
<dbReference type="OrthoDB" id="128504at2759"/>
<evidence type="ECO:0000313" key="6">
    <source>
        <dbReference type="Proteomes" id="UP000018817"/>
    </source>
</evidence>
<feature type="region of interest" description="Disordered" evidence="1">
    <location>
        <begin position="29"/>
        <end position="64"/>
    </location>
</feature>
<dbReference type="InterPro" id="IPR000953">
    <property type="entry name" value="Chromo/chromo_shadow_dom"/>
</dbReference>
<dbReference type="GeneID" id="20180313"/>
<reference evidence="6" key="1">
    <citation type="submission" date="2011-12" db="EMBL/GenBank/DDBJ databases">
        <authorList>
            <consortium name="The Broad Institute Genome Sequencing Platform"/>
            <person name="Russ C."/>
            <person name="Tyler B."/>
            <person name="Panabieres F."/>
            <person name="Shan W."/>
            <person name="Tripathy S."/>
            <person name="Grunwald N."/>
            <person name="Machado M."/>
            <person name="Young S.K."/>
            <person name="Zeng Q."/>
            <person name="Gargeya S."/>
            <person name="Fitzgerald M."/>
            <person name="Haas B."/>
            <person name="Abouelleil A."/>
            <person name="Alvarado L."/>
            <person name="Arachchi H.M."/>
            <person name="Berlin A."/>
            <person name="Chapman S.B."/>
            <person name="Gearin G."/>
            <person name="Goldberg J."/>
            <person name="Griggs A."/>
            <person name="Gujja S."/>
            <person name="Hansen M."/>
            <person name="Heiman D."/>
            <person name="Howarth C."/>
            <person name="Larimer J."/>
            <person name="Lui A."/>
            <person name="MacDonald P.J.P."/>
            <person name="McCowen C."/>
            <person name="Montmayeur A."/>
            <person name="Murphy C."/>
            <person name="Neiman D."/>
            <person name="Pearson M."/>
            <person name="Priest M."/>
            <person name="Roberts A."/>
            <person name="Saif S."/>
            <person name="Shea T."/>
            <person name="Sisk P."/>
            <person name="Stolte C."/>
            <person name="Sykes S."/>
            <person name="Wortman J."/>
            <person name="Nusbaum C."/>
            <person name="Birren B."/>
        </authorList>
    </citation>
    <scope>NUCLEOTIDE SEQUENCE [LARGE SCALE GENOMIC DNA]</scope>
    <source>
        <strain evidence="6">INRA-310</strain>
    </source>
</reference>
<dbReference type="EMBL" id="KI669639">
    <property type="protein sequence ID" value="ETN00360.1"/>
    <property type="molecule type" value="Genomic_DNA"/>
</dbReference>
<dbReference type="RefSeq" id="XP_008914372.1">
    <property type="nucleotide sequence ID" value="XM_008916124.1"/>
</dbReference>
<proteinExistence type="predicted"/>
<dbReference type="CDD" id="cd00024">
    <property type="entry name" value="CD_CSD"/>
    <property type="match status" value="1"/>
</dbReference>
<accession>W2QBN8</accession>
<dbReference type="Gene3D" id="2.40.50.40">
    <property type="match status" value="1"/>
</dbReference>
<gene>
    <name evidence="5" type="ORF">PPTG_06283</name>
    <name evidence="4" type="ORF">PPTG_10713</name>
    <name evidence="3" type="ORF">PPTG_18053</name>
</gene>
<dbReference type="RefSeq" id="XP_008898433.1">
    <property type="nucleotide sequence ID" value="XM_008900185.1"/>
</dbReference>
<dbReference type="VEuPathDB" id="FungiDB:PPTG_10713"/>
<dbReference type="Proteomes" id="UP000018817">
    <property type="component" value="Unassembled WGS sequence"/>
</dbReference>
<dbReference type="GeneID" id="20176263"/>
<evidence type="ECO:0000313" key="3">
    <source>
        <dbReference type="EMBL" id="ETN00360.1"/>
    </source>
</evidence>
<dbReference type="VEuPathDB" id="FungiDB:PPTG_18053"/>
<sequence>MPPHNKRKKHAKNFNRKVDGSFYQLKKNTNLPLKQPNNEEIRTSNMEVQRGTGLFSGNRARRGRSEEVYEIERLYAKRWVHNLEFYLVQWIDYRELTWEPAKNLPWKMKIDFELETIDFVWLYQPTRGRRRPKQPMRRSQRVVQRV</sequence>
<dbReference type="InterPro" id="IPR016197">
    <property type="entry name" value="Chromo-like_dom_sf"/>
</dbReference>